<protein>
    <submittedName>
        <fullName evidence="6">Uncharacterized protein</fullName>
    </submittedName>
</protein>
<proteinExistence type="predicted"/>
<keyword evidence="4" id="KW-0677">Repeat</keyword>
<evidence type="ECO:0000256" key="4">
    <source>
        <dbReference type="ARBA" id="ARBA00022737"/>
    </source>
</evidence>
<reference evidence="6" key="1">
    <citation type="journal article" date="2014" name="Genome Announc.">
        <title>De novo whole-genome sequence and genome annotation of Lichtheimia ramosa.</title>
        <authorList>
            <person name="Linde J."/>
            <person name="Schwartze V."/>
            <person name="Binder U."/>
            <person name="Lass-Florl C."/>
            <person name="Voigt K."/>
            <person name="Horn F."/>
        </authorList>
    </citation>
    <scope>NUCLEOTIDE SEQUENCE</scope>
    <source>
        <strain evidence="6">JMRC FSU:6197</strain>
    </source>
</reference>
<sequence>MTTSKYEESIKDLTSNDDNKRLKALRFIKNSVIGNKTKKDLYIKLGVVQKLVEYLSLPDTTSYDLKIQSATVLGSIAHGKIISIGKDENVSVVISHGAIGPLLDVLSLRRDLATMDAIREKRKLLEAVTRALKSIFACPKTPKDDIFMEKHIADLVTLLDATSSYLCQQGRPSATSESLSFGMIAEFTAAVVAKCCDTQEQQVQLASAGVIPPLVNLLHSGHIKAQEAALDALATLCRENSELGEIIIHAKPFDSNQLTTATMLDFVKDRCPNMRLIAATCLTNLYRTGVFTEPFNEIVLVVLPALVKLLKDPSGDIQERAPLVLADLVKDSEDMQKAAYDADAISKLAELLSSTSTKENEEDAKERIGVPGVGSVAKRKEKIRENSLIAIAAASLLKEECRTQAIDSKVLPHVVSALQSKYPHVRLAACQCAKSLSRSVSNLRTSLVDAGVATPLLKLLYDESTVIQAAACGALCNLTLDFSPMKKSVIDAGAIDRFVEYAKSDDPKLQLNGVWALNSLLYKADLQAKKAVMKSLTYDTLIELLHEPDLGIQEQALEIVRNLVCGQQEDVEHVIDGIGKDDLLDVLESKLQVTSNMGLEGEDSSTMASILEPALYIITNMSSSYEEPRKLLMSRPNIVNSVASHLSHPAPNIRVAAVWCIINWTWITCDDDEDALAERVNRLRALGVEQQLRVMEKDSSRDVRDRVRTALDQMTALES</sequence>
<dbReference type="GO" id="GO:0005737">
    <property type="term" value="C:cytoplasm"/>
    <property type="evidence" value="ECO:0007669"/>
    <property type="project" value="UniProtKB-SubCell"/>
</dbReference>
<evidence type="ECO:0000256" key="5">
    <source>
        <dbReference type="ARBA" id="ARBA00023242"/>
    </source>
</evidence>
<dbReference type="AlphaFoldDB" id="A0A077WI69"/>
<dbReference type="SMART" id="SM00185">
    <property type="entry name" value="ARM"/>
    <property type="match status" value="9"/>
</dbReference>
<evidence type="ECO:0000256" key="2">
    <source>
        <dbReference type="ARBA" id="ARBA00004496"/>
    </source>
</evidence>
<evidence type="ECO:0000256" key="3">
    <source>
        <dbReference type="ARBA" id="ARBA00022490"/>
    </source>
</evidence>
<dbReference type="GO" id="GO:0043161">
    <property type="term" value="P:proteasome-mediated ubiquitin-dependent protein catabolic process"/>
    <property type="evidence" value="ECO:0007669"/>
    <property type="project" value="TreeGrafter"/>
</dbReference>
<dbReference type="InterPro" id="IPR000225">
    <property type="entry name" value="Armadillo"/>
</dbReference>
<dbReference type="SUPFAM" id="SSF48371">
    <property type="entry name" value="ARM repeat"/>
    <property type="match status" value="3"/>
</dbReference>
<keyword evidence="5" id="KW-0539">Nucleus</keyword>
<evidence type="ECO:0000313" key="6">
    <source>
        <dbReference type="EMBL" id="CDS06317.1"/>
    </source>
</evidence>
<dbReference type="GO" id="GO:0005634">
    <property type="term" value="C:nucleus"/>
    <property type="evidence" value="ECO:0007669"/>
    <property type="project" value="UniProtKB-SubCell"/>
</dbReference>
<dbReference type="InterPro" id="IPR016024">
    <property type="entry name" value="ARM-type_fold"/>
</dbReference>
<organism evidence="6">
    <name type="scientific">Lichtheimia ramosa</name>
    <dbReference type="NCBI Taxonomy" id="688394"/>
    <lineage>
        <taxon>Eukaryota</taxon>
        <taxon>Fungi</taxon>
        <taxon>Fungi incertae sedis</taxon>
        <taxon>Mucoromycota</taxon>
        <taxon>Mucoromycotina</taxon>
        <taxon>Mucoromycetes</taxon>
        <taxon>Mucorales</taxon>
        <taxon>Lichtheimiaceae</taxon>
        <taxon>Lichtheimia</taxon>
    </lineage>
</organism>
<dbReference type="GO" id="GO:0034657">
    <property type="term" value="C:GID complex"/>
    <property type="evidence" value="ECO:0007669"/>
    <property type="project" value="TreeGrafter"/>
</dbReference>
<gene>
    <name evidence="6" type="ORF">LRAMOSA08845</name>
</gene>
<keyword evidence="3" id="KW-0963">Cytoplasm</keyword>
<dbReference type="EMBL" id="LK023319">
    <property type="protein sequence ID" value="CDS06317.1"/>
    <property type="molecule type" value="Genomic_DNA"/>
</dbReference>
<dbReference type="Pfam" id="PF00514">
    <property type="entry name" value="Arm"/>
    <property type="match status" value="2"/>
</dbReference>
<dbReference type="PANTHER" id="PTHR15651:SF7">
    <property type="entry name" value="ARMADILLO REPEAT-CONTAINING PROTEIN 8"/>
    <property type="match status" value="1"/>
</dbReference>
<dbReference type="PANTHER" id="PTHR15651">
    <property type="entry name" value="ARMADILLO REPEAT-CONTAINING PROTEIN 8"/>
    <property type="match status" value="1"/>
</dbReference>
<evidence type="ECO:0000256" key="1">
    <source>
        <dbReference type="ARBA" id="ARBA00004123"/>
    </source>
</evidence>
<comment type="subcellular location">
    <subcellularLocation>
        <location evidence="2">Cytoplasm</location>
    </subcellularLocation>
    <subcellularLocation>
        <location evidence="1">Nucleus</location>
    </subcellularLocation>
</comment>
<dbReference type="Gene3D" id="1.25.10.10">
    <property type="entry name" value="Leucine-rich Repeat Variant"/>
    <property type="match status" value="2"/>
</dbReference>
<dbReference type="InterPro" id="IPR000357">
    <property type="entry name" value="HEAT"/>
</dbReference>
<dbReference type="OrthoDB" id="5559898at2759"/>
<accession>A0A077WI69</accession>
<name>A0A077WI69_9FUNG</name>
<dbReference type="Pfam" id="PF02985">
    <property type="entry name" value="HEAT"/>
    <property type="match status" value="1"/>
</dbReference>
<dbReference type="InterPro" id="IPR011989">
    <property type="entry name" value="ARM-like"/>
</dbReference>
<dbReference type="InterPro" id="IPR038739">
    <property type="entry name" value="ARMC8/Vid28"/>
</dbReference>